<evidence type="ECO:0000259" key="1">
    <source>
        <dbReference type="PROSITE" id="PS50405"/>
    </source>
</evidence>
<dbReference type="RefSeq" id="WP_070980261.1">
    <property type="nucleotide sequence ID" value="NZ_CP017707.1"/>
</dbReference>
<dbReference type="PANTHER" id="PTHR44051">
    <property type="entry name" value="GLUTATHIONE S-TRANSFERASE-RELATED"/>
    <property type="match status" value="1"/>
</dbReference>
<dbReference type="CDD" id="cd03188">
    <property type="entry name" value="GST_C_Beta"/>
    <property type="match status" value="1"/>
</dbReference>
<proteinExistence type="predicted"/>
<dbReference type="KEGG" id="cvc:BKX93_13855"/>
<dbReference type="InterPro" id="IPR036282">
    <property type="entry name" value="Glutathione-S-Trfase_C_sf"/>
</dbReference>
<dbReference type="AlphaFoldDB" id="A0A1D9LI64"/>
<dbReference type="PANTHER" id="PTHR44051:SF8">
    <property type="entry name" value="GLUTATHIONE S-TRANSFERASE GSTA"/>
    <property type="match status" value="1"/>
</dbReference>
<sequence>MELYFALMACSLAPHIALRELGLPFELVRVDNRTKRTGDGRDFLDINPKDYIAALALENGGWPQARLQEMLNFIAAELHGGSAPRFRSGLPETALQIFRDKLFQRLDWLEDRPQTQACLLGDRFGIADAYLYEVLGWLPRFEIDIALWPARHAYCQRMDARPSARAAHRAEETAAPAR</sequence>
<dbReference type="Gene3D" id="3.40.30.10">
    <property type="entry name" value="Glutaredoxin"/>
    <property type="match status" value="1"/>
</dbReference>
<dbReference type="InterPro" id="IPR010987">
    <property type="entry name" value="Glutathione-S-Trfase_C-like"/>
</dbReference>
<gene>
    <name evidence="2" type="ORF">BKX93_13855</name>
</gene>
<evidence type="ECO:0000313" key="3">
    <source>
        <dbReference type="Proteomes" id="UP000178776"/>
    </source>
</evidence>
<dbReference type="GeneID" id="68842289"/>
<dbReference type="PROSITE" id="PS50405">
    <property type="entry name" value="GST_CTER"/>
    <property type="match status" value="1"/>
</dbReference>
<dbReference type="EMBL" id="CP017707">
    <property type="protein sequence ID" value="AOZ50966.1"/>
    <property type="molecule type" value="Genomic_DNA"/>
</dbReference>
<organism evidence="2 3">
    <name type="scientific">Chromobacterium vaccinii</name>
    <dbReference type="NCBI Taxonomy" id="1108595"/>
    <lineage>
        <taxon>Bacteria</taxon>
        <taxon>Pseudomonadati</taxon>
        <taxon>Pseudomonadota</taxon>
        <taxon>Betaproteobacteria</taxon>
        <taxon>Neisseriales</taxon>
        <taxon>Chromobacteriaceae</taxon>
        <taxon>Chromobacterium</taxon>
    </lineage>
</organism>
<dbReference type="InterPro" id="IPR004046">
    <property type="entry name" value="GST_C"/>
</dbReference>
<dbReference type="Proteomes" id="UP000178776">
    <property type="component" value="Chromosome"/>
</dbReference>
<dbReference type="InterPro" id="IPR036249">
    <property type="entry name" value="Thioredoxin-like_sf"/>
</dbReference>
<dbReference type="Pfam" id="PF00043">
    <property type="entry name" value="GST_C"/>
    <property type="match status" value="1"/>
</dbReference>
<name>A0A1D9LI64_9NEIS</name>
<feature type="domain" description="GST C-terminal" evidence="1">
    <location>
        <begin position="60"/>
        <end position="177"/>
    </location>
</feature>
<dbReference type="STRING" id="1108595.BKX93_13855"/>
<evidence type="ECO:0000313" key="2">
    <source>
        <dbReference type="EMBL" id="AOZ50966.1"/>
    </source>
</evidence>
<dbReference type="CDD" id="cd03057">
    <property type="entry name" value="GST_N_Beta"/>
    <property type="match status" value="1"/>
</dbReference>
<accession>A0A1D9LI64</accession>
<reference evidence="2 3" key="1">
    <citation type="submission" date="2016-10" db="EMBL/GenBank/DDBJ databases">
        <title>Chromobacterium muskegensis sp. nov., an insecticidal bacterium isolated from Sphagnum bogs.</title>
        <authorList>
            <person name="Sparks M.E."/>
            <person name="Blackburn M.B."/>
            <person name="Gundersen-Rindal D.E."/>
            <person name="Mitchell A."/>
            <person name="Farrar R."/>
            <person name="Kuhar D."/>
        </authorList>
    </citation>
    <scope>NUCLEOTIDE SEQUENCE [LARGE SCALE GENOMIC DNA]</scope>
    <source>
        <strain evidence="2 3">21-1</strain>
    </source>
</reference>
<dbReference type="Gene3D" id="1.20.1050.10">
    <property type="match status" value="1"/>
</dbReference>
<dbReference type="SUPFAM" id="SSF52833">
    <property type="entry name" value="Thioredoxin-like"/>
    <property type="match status" value="1"/>
</dbReference>
<dbReference type="SUPFAM" id="SSF47616">
    <property type="entry name" value="GST C-terminal domain-like"/>
    <property type="match status" value="1"/>
</dbReference>
<protein>
    <recommendedName>
        <fullName evidence="1">GST C-terminal domain-containing protein</fullName>
    </recommendedName>
</protein>